<evidence type="ECO:0000313" key="7">
    <source>
        <dbReference type="EMBL" id="KAJ9660001.1"/>
    </source>
</evidence>
<dbReference type="Pfam" id="PF00149">
    <property type="entry name" value="Metallophos"/>
    <property type="match status" value="1"/>
</dbReference>
<dbReference type="Gene3D" id="1.10.630.10">
    <property type="entry name" value="Cytochrome P450"/>
    <property type="match status" value="1"/>
</dbReference>
<gene>
    <name evidence="7" type="ORF">H2201_007106</name>
</gene>
<keyword evidence="5" id="KW-0732">Signal</keyword>
<dbReference type="InterPro" id="IPR050364">
    <property type="entry name" value="Cytochrome_P450_fung"/>
</dbReference>
<dbReference type="InterPro" id="IPR004843">
    <property type="entry name" value="Calcineurin-like_PHP"/>
</dbReference>
<proteinExistence type="inferred from homology"/>
<dbReference type="InterPro" id="IPR029052">
    <property type="entry name" value="Metallo-depent_PP-like"/>
</dbReference>
<organism evidence="7 8">
    <name type="scientific">Coniosporium apollinis</name>
    <dbReference type="NCBI Taxonomy" id="61459"/>
    <lineage>
        <taxon>Eukaryota</taxon>
        <taxon>Fungi</taxon>
        <taxon>Dikarya</taxon>
        <taxon>Ascomycota</taxon>
        <taxon>Pezizomycotina</taxon>
        <taxon>Dothideomycetes</taxon>
        <taxon>Dothideomycetes incertae sedis</taxon>
        <taxon>Coniosporium</taxon>
    </lineage>
</organism>
<dbReference type="PRINTS" id="PR00385">
    <property type="entry name" value="P450"/>
</dbReference>
<keyword evidence="2" id="KW-0479">Metal-binding</keyword>
<accession>A0ABQ9NJX5</accession>
<keyword evidence="8" id="KW-1185">Reference proteome</keyword>
<dbReference type="EMBL" id="JAPDRL010000070">
    <property type="protein sequence ID" value="KAJ9660001.1"/>
    <property type="molecule type" value="Genomic_DNA"/>
</dbReference>
<evidence type="ECO:0000256" key="5">
    <source>
        <dbReference type="SAM" id="SignalP"/>
    </source>
</evidence>
<name>A0ABQ9NJX5_9PEZI</name>
<dbReference type="CDD" id="cd11065">
    <property type="entry name" value="CYP64-like"/>
    <property type="match status" value="1"/>
</dbReference>
<evidence type="ECO:0000256" key="1">
    <source>
        <dbReference type="ARBA" id="ARBA00010617"/>
    </source>
</evidence>
<feature type="chain" id="PRO_5047166822" description="Calcineurin-like phosphoesterase domain-containing protein" evidence="5">
    <location>
        <begin position="26"/>
        <end position="823"/>
    </location>
</feature>
<dbReference type="SUPFAM" id="SSF56300">
    <property type="entry name" value="Metallo-dependent phosphatases"/>
    <property type="match status" value="1"/>
</dbReference>
<sequence length="823" mass="93213">MVLNNLIVAGALLVVALVVQRIASAGPRCPKGTKLPPGPKGKPLVGNLLDIPPYHSWLKFREWADQYGPLFRLNIAGREHYVVSTEKIANDLLRERGTLYSSREQLPAAAQLLGDNLRPLLLPYNDVWRKGRRLMHHLTMSSAATSYQPTQILESTRLLYDLIRSPKDYETWFERYASGLIFRLGFGKTVETGEEEDVKRILNIVHTVERVASPGAYLVDTFPSLMYLPKPLAPFKQELGKLHEEELSLFRQLQDDVRREMRDGKAPECWERTFLEKKDEYGLTDDEGAYVVGTLFEAGSGTTAAAMMSFLLAMVHYPEWQRKLQEEVDRVVGGDRMPDFEDMPSLPTVRAMVKETLRWRPVTAGGIPHQLVKDDVYDGMFLPAGTNVHANQWAIHRDPALYPDPDTFLPSRWLDPKYPTYREPLTTYPNLQNFSAFGFGRRICPGQTIAERSLNLLVARIAWACQISKARDGEGREVDVPWYDYTTGFNVQPKWFPFELVARSEERKEMVRVAMKEGRWEDPLRGRKARITIYKERITIREPATVKPTPPPSGPVTVVCVSDTHGTRPTLPDGDVLLHAGDLCNTRERGSWSSVQAQLNWLHKQPHRYKVVIAGNHDLILDSAFVSRFPTRIGGGAKWSKATLKWRDIIYLCNTATTLKFPDGRSLKIYGSPLTEQWGVGAFQYPAGRDVWAHRMPHDTDILLTHGPPKGHLDRDGMGSRFLLSEIWRVKPRLVVFGHIHGGYGQEEITFDAVQAAYDRILPAGKGLFAIVRMLCSSLIQRASAIMPFLRRRDHFKRATFVNAAVVAGPRNKLTKPAIKVVI</sequence>
<dbReference type="SUPFAM" id="SSF48264">
    <property type="entry name" value="Cytochrome P450"/>
    <property type="match status" value="1"/>
</dbReference>
<dbReference type="CDD" id="cd07379">
    <property type="entry name" value="MPP_239FB"/>
    <property type="match status" value="1"/>
</dbReference>
<reference evidence="7" key="1">
    <citation type="submission" date="2022-10" db="EMBL/GenBank/DDBJ databases">
        <title>Culturing micro-colonial fungi from biological soil crusts in the Mojave desert and describing Neophaeococcomyces mojavensis, and introducing the new genera and species Taxawa tesnikishii.</title>
        <authorList>
            <person name="Kurbessoian T."/>
            <person name="Stajich J.E."/>
        </authorList>
    </citation>
    <scope>NUCLEOTIDE SEQUENCE</scope>
    <source>
        <strain evidence="7">TK_1</strain>
    </source>
</reference>
<dbReference type="InterPro" id="IPR001128">
    <property type="entry name" value="Cyt_P450"/>
</dbReference>
<evidence type="ECO:0000259" key="6">
    <source>
        <dbReference type="Pfam" id="PF00149"/>
    </source>
</evidence>
<evidence type="ECO:0000313" key="8">
    <source>
        <dbReference type="Proteomes" id="UP001172684"/>
    </source>
</evidence>
<comment type="similarity">
    <text evidence="1">Belongs to the cytochrome P450 family.</text>
</comment>
<comment type="caution">
    <text evidence="7">The sequence shown here is derived from an EMBL/GenBank/DDBJ whole genome shotgun (WGS) entry which is preliminary data.</text>
</comment>
<dbReference type="PROSITE" id="PS00086">
    <property type="entry name" value="CYTOCHROME_P450"/>
    <property type="match status" value="1"/>
</dbReference>
<dbReference type="Gene3D" id="3.60.21.10">
    <property type="match status" value="1"/>
</dbReference>
<dbReference type="PRINTS" id="PR00463">
    <property type="entry name" value="EP450I"/>
</dbReference>
<dbReference type="InterPro" id="IPR002401">
    <property type="entry name" value="Cyt_P450_E_grp-I"/>
</dbReference>
<protein>
    <recommendedName>
        <fullName evidence="6">Calcineurin-like phosphoesterase domain-containing protein</fullName>
    </recommendedName>
</protein>
<dbReference type="Pfam" id="PF00067">
    <property type="entry name" value="p450"/>
    <property type="match status" value="1"/>
</dbReference>
<feature type="domain" description="Calcineurin-like phosphoesterase" evidence="6">
    <location>
        <begin position="558"/>
        <end position="742"/>
    </location>
</feature>
<dbReference type="Proteomes" id="UP001172684">
    <property type="component" value="Unassembled WGS sequence"/>
</dbReference>
<evidence type="ECO:0000256" key="2">
    <source>
        <dbReference type="ARBA" id="ARBA00022723"/>
    </source>
</evidence>
<dbReference type="PANTHER" id="PTHR46300:SF8">
    <property type="entry name" value="CYTOCHROME P450 2E1"/>
    <property type="match status" value="1"/>
</dbReference>
<dbReference type="PANTHER" id="PTHR46300">
    <property type="entry name" value="P450, PUTATIVE (EUROFUNG)-RELATED-RELATED"/>
    <property type="match status" value="1"/>
</dbReference>
<dbReference type="InterPro" id="IPR017972">
    <property type="entry name" value="Cyt_P450_CS"/>
</dbReference>
<feature type="signal peptide" evidence="5">
    <location>
        <begin position="1"/>
        <end position="25"/>
    </location>
</feature>
<evidence type="ECO:0000256" key="4">
    <source>
        <dbReference type="ARBA" id="ARBA00023004"/>
    </source>
</evidence>
<evidence type="ECO:0000256" key="3">
    <source>
        <dbReference type="ARBA" id="ARBA00023002"/>
    </source>
</evidence>
<dbReference type="InterPro" id="IPR036396">
    <property type="entry name" value="Cyt_P450_sf"/>
</dbReference>
<keyword evidence="4" id="KW-0408">Iron</keyword>
<keyword evidence="3" id="KW-0560">Oxidoreductase</keyword>